<organism evidence="1 2">
    <name type="scientific">Puccinia striiformis f. sp. tritici PST-78</name>
    <dbReference type="NCBI Taxonomy" id="1165861"/>
    <lineage>
        <taxon>Eukaryota</taxon>
        <taxon>Fungi</taxon>
        <taxon>Dikarya</taxon>
        <taxon>Basidiomycota</taxon>
        <taxon>Pucciniomycotina</taxon>
        <taxon>Pucciniomycetes</taxon>
        <taxon>Pucciniales</taxon>
        <taxon>Pucciniaceae</taxon>
        <taxon>Puccinia</taxon>
    </lineage>
</organism>
<evidence type="ECO:0000313" key="1">
    <source>
        <dbReference type="EMBL" id="KNE92783.1"/>
    </source>
</evidence>
<comment type="caution">
    <text evidence="1">The sequence shown here is derived from an EMBL/GenBank/DDBJ whole genome shotgun (WGS) entry which is preliminary data.</text>
</comment>
<dbReference type="AlphaFoldDB" id="A0A0L0V0H6"/>
<evidence type="ECO:0000313" key="2">
    <source>
        <dbReference type="Proteomes" id="UP000054564"/>
    </source>
</evidence>
<protein>
    <submittedName>
        <fullName evidence="1">Uncharacterized protein</fullName>
    </submittedName>
</protein>
<gene>
    <name evidence="1" type="ORF">PSTG_13840</name>
</gene>
<proteinExistence type="predicted"/>
<sequence length="101" mass="11121">MRSEVFLDAPAALMAWKNCPMGWAGQCFEAFFQASGSHSEGHRADPQQARWHILKTGSCLWEKHDVMQVMTCCIVSPSVSLRDSKDCPKATVGSYVTGNAK</sequence>
<accession>A0A0L0V0H6</accession>
<dbReference type="Proteomes" id="UP000054564">
    <property type="component" value="Unassembled WGS sequence"/>
</dbReference>
<reference evidence="2" key="1">
    <citation type="submission" date="2014-03" db="EMBL/GenBank/DDBJ databases">
        <title>The Genome Sequence of Puccinia striiformis f. sp. tritici PST-78.</title>
        <authorList>
            <consortium name="The Broad Institute Genome Sequencing Platform"/>
            <person name="Cuomo C."/>
            <person name="Hulbert S."/>
            <person name="Chen X."/>
            <person name="Walker B."/>
            <person name="Young S.K."/>
            <person name="Zeng Q."/>
            <person name="Gargeya S."/>
            <person name="Fitzgerald M."/>
            <person name="Haas B."/>
            <person name="Abouelleil A."/>
            <person name="Alvarado L."/>
            <person name="Arachchi H.M."/>
            <person name="Berlin A.M."/>
            <person name="Chapman S.B."/>
            <person name="Goldberg J."/>
            <person name="Griggs A."/>
            <person name="Gujja S."/>
            <person name="Hansen M."/>
            <person name="Howarth C."/>
            <person name="Imamovic A."/>
            <person name="Larimer J."/>
            <person name="McCowan C."/>
            <person name="Montmayeur A."/>
            <person name="Murphy C."/>
            <person name="Neiman D."/>
            <person name="Pearson M."/>
            <person name="Priest M."/>
            <person name="Roberts A."/>
            <person name="Saif S."/>
            <person name="Shea T."/>
            <person name="Sisk P."/>
            <person name="Sykes S."/>
            <person name="Wortman J."/>
            <person name="Nusbaum C."/>
            <person name="Birren B."/>
        </authorList>
    </citation>
    <scope>NUCLEOTIDE SEQUENCE [LARGE SCALE GENOMIC DNA]</scope>
    <source>
        <strain evidence="2">race PST-78</strain>
    </source>
</reference>
<keyword evidence="2" id="KW-1185">Reference proteome</keyword>
<name>A0A0L0V0H6_9BASI</name>
<dbReference type="EMBL" id="AJIL01000154">
    <property type="protein sequence ID" value="KNE92783.1"/>
    <property type="molecule type" value="Genomic_DNA"/>
</dbReference>